<name>A0A834MTS6_VESVU</name>
<dbReference type="Proteomes" id="UP000614350">
    <property type="component" value="Unassembled WGS sequence"/>
</dbReference>
<proteinExistence type="predicted"/>
<accession>A0A834MTS6</accession>
<feature type="compositionally biased region" description="Pro residues" evidence="1">
    <location>
        <begin position="20"/>
        <end position="54"/>
    </location>
</feature>
<dbReference type="AlphaFoldDB" id="A0A834MTS6"/>
<comment type="caution">
    <text evidence="2">The sequence shown here is derived from an EMBL/GenBank/DDBJ whole genome shotgun (WGS) entry which is preliminary data.</text>
</comment>
<feature type="region of interest" description="Disordered" evidence="1">
    <location>
        <begin position="1"/>
        <end position="62"/>
    </location>
</feature>
<evidence type="ECO:0000313" key="3">
    <source>
        <dbReference type="Proteomes" id="UP000614350"/>
    </source>
</evidence>
<evidence type="ECO:0000256" key="1">
    <source>
        <dbReference type="SAM" id="MobiDB-lite"/>
    </source>
</evidence>
<evidence type="ECO:0000313" key="2">
    <source>
        <dbReference type="EMBL" id="KAF7384230.1"/>
    </source>
</evidence>
<reference evidence="2" key="1">
    <citation type="journal article" date="2020" name="G3 (Bethesda)">
        <title>High-Quality Assemblies for Three Invasive Social Wasps from the &lt;i&gt;Vespula&lt;/i&gt; Genus.</title>
        <authorList>
            <person name="Harrop T.W.R."/>
            <person name="Guhlin J."/>
            <person name="McLaughlin G.M."/>
            <person name="Permina E."/>
            <person name="Stockwell P."/>
            <person name="Gilligan J."/>
            <person name="Le Lec M.F."/>
            <person name="Gruber M.A.M."/>
            <person name="Quinn O."/>
            <person name="Lovegrove M."/>
            <person name="Duncan E.J."/>
            <person name="Remnant E.J."/>
            <person name="Van Eeckhoven J."/>
            <person name="Graham B."/>
            <person name="Knapp R.A."/>
            <person name="Langford K.W."/>
            <person name="Kronenberg Z."/>
            <person name="Press M.O."/>
            <person name="Eacker S.M."/>
            <person name="Wilson-Rankin E.E."/>
            <person name="Purcell J."/>
            <person name="Lester P.J."/>
            <person name="Dearden P.K."/>
        </authorList>
    </citation>
    <scope>NUCLEOTIDE SEQUENCE</scope>
    <source>
        <strain evidence="2">Marl-1</strain>
    </source>
</reference>
<dbReference type="EMBL" id="JACSEA010000016">
    <property type="protein sequence ID" value="KAF7384230.1"/>
    <property type="molecule type" value="Genomic_DNA"/>
</dbReference>
<gene>
    <name evidence="2" type="ORF">HZH66_012480</name>
</gene>
<protein>
    <submittedName>
        <fullName evidence="2">Uncharacterized protein</fullName>
    </submittedName>
</protein>
<sequence>MATKMPLRRSPLLRINLRSRPPPPPPPLLPPPTPPSTPPPPPTPPPLSPPPPQPTSLRKSPTWIYLKTGVPDADTNAESTRRLRALSPLDELLIRSHDY</sequence>
<feature type="compositionally biased region" description="Low complexity" evidence="1">
    <location>
        <begin position="8"/>
        <end position="19"/>
    </location>
</feature>
<keyword evidence="3" id="KW-1185">Reference proteome</keyword>
<organism evidence="2 3">
    <name type="scientific">Vespula vulgaris</name>
    <name type="common">Yellow jacket</name>
    <name type="synonym">Wasp</name>
    <dbReference type="NCBI Taxonomy" id="7454"/>
    <lineage>
        <taxon>Eukaryota</taxon>
        <taxon>Metazoa</taxon>
        <taxon>Ecdysozoa</taxon>
        <taxon>Arthropoda</taxon>
        <taxon>Hexapoda</taxon>
        <taxon>Insecta</taxon>
        <taxon>Pterygota</taxon>
        <taxon>Neoptera</taxon>
        <taxon>Endopterygota</taxon>
        <taxon>Hymenoptera</taxon>
        <taxon>Apocrita</taxon>
        <taxon>Aculeata</taxon>
        <taxon>Vespoidea</taxon>
        <taxon>Vespidae</taxon>
        <taxon>Vespinae</taxon>
        <taxon>Vespula</taxon>
    </lineage>
</organism>